<dbReference type="RefSeq" id="WP_102380001.1">
    <property type="nucleotide sequence ID" value="NZ_AP025564.1"/>
</dbReference>
<keyword evidence="3" id="KW-1185">Reference proteome</keyword>
<evidence type="ECO:0000313" key="3">
    <source>
        <dbReference type="Proteomes" id="UP001320544"/>
    </source>
</evidence>
<reference evidence="2 3" key="1">
    <citation type="submission" date="2022-01" db="EMBL/GenBank/DDBJ databases">
        <title>Novel bile acid biosynthetic pathways are enriched in the microbiome of centenarians.</title>
        <authorList>
            <person name="Sato Y."/>
            <person name="Atarashi K."/>
            <person name="Plichta R.D."/>
            <person name="Arai Y."/>
            <person name="Sasajima S."/>
            <person name="Kearney M.S."/>
            <person name="Suda W."/>
            <person name="Takeshita K."/>
            <person name="Sasaki T."/>
            <person name="Okamoto S."/>
            <person name="Skelly N.A."/>
            <person name="Okamura Y."/>
            <person name="Vlamakis H."/>
            <person name="Li Y."/>
            <person name="Tanoue T."/>
            <person name="Takei H."/>
            <person name="Nittono H."/>
            <person name="Narushima S."/>
            <person name="Irie J."/>
            <person name="Itoh H."/>
            <person name="Moriya K."/>
            <person name="Sugiura Y."/>
            <person name="Suematsu M."/>
            <person name="Moritoki N."/>
            <person name="Shibata S."/>
            <person name="Littman R.D."/>
            <person name="Fischbach A.M."/>
            <person name="Uwamino Y."/>
            <person name="Inoue T."/>
            <person name="Honda A."/>
            <person name="Hattori M."/>
            <person name="Murai T."/>
            <person name="Xavier J.R."/>
            <person name="Hirose N."/>
            <person name="Honda K."/>
        </authorList>
    </citation>
    <scope>NUCLEOTIDE SEQUENCE [LARGE SCALE GENOMIC DNA]</scope>
    <source>
        <strain evidence="2 3">CE91-St30</strain>
    </source>
</reference>
<dbReference type="Pfam" id="PF02525">
    <property type="entry name" value="Flavodoxin_2"/>
    <property type="match status" value="1"/>
</dbReference>
<dbReference type="EMBL" id="AP025564">
    <property type="protein sequence ID" value="BDE97558.1"/>
    <property type="molecule type" value="Genomic_DNA"/>
</dbReference>
<proteinExistence type="predicted"/>
<dbReference type="PANTHER" id="PTHR43741">
    <property type="entry name" value="FMN-DEPENDENT NADH-AZOREDUCTASE 1"/>
    <property type="match status" value="1"/>
</dbReference>
<accession>A0ABM7WMC6</accession>
<dbReference type="Gene3D" id="3.40.50.360">
    <property type="match status" value="1"/>
</dbReference>
<evidence type="ECO:0000259" key="1">
    <source>
        <dbReference type="Pfam" id="PF02525"/>
    </source>
</evidence>
<dbReference type="InterPro" id="IPR050104">
    <property type="entry name" value="FMN-dep_NADH:Q_OxRdtase_AzoR1"/>
</dbReference>
<gene>
    <name evidence="2" type="ORF">CE91St30_28910</name>
</gene>
<sequence>MSTILFVNACMRGEKSRTLKLCREYLAEKENVVEVDLGKLALVPFDGEAAGRRADLQKAGAWDDPVFDLAKQFAAADEIVIGAPYWDLSFPAALKTYIEYVSVCDIAFHYSEQGRAEGLCKAKSLTYITSCGGFVEGANFGYEYLSGIATMFGIPETRFVAAEGLDVVELDVETQMAKASKTIAKLNGR</sequence>
<dbReference type="PANTHER" id="PTHR43741:SF4">
    <property type="entry name" value="FMN-DEPENDENT NADH:QUINONE OXIDOREDUCTASE"/>
    <property type="match status" value="1"/>
</dbReference>
<dbReference type="SUPFAM" id="SSF52218">
    <property type="entry name" value="Flavoproteins"/>
    <property type="match status" value="1"/>
</dbReference>
<protein>
    <recommendedName>
        <fullName evidence="1">Flavodoxin-like fold domain-containing protein</fullName>
    </recommendedName>
</protein>
<organism evidence="2 3">
    <name type="scientific">Raoultibacter timonensis</name>
    <dbReference type="NCBI Taxonomy" id="1907662"/>
    <lineage>
        <taxon>Bacteria</taxon>
        <taxon>Bacillati</taxon>
        <taxon>Actinomycetota</taxon>
        <taxon>Coriobacteriia</taxon>
        <taxon>Eggerthellales</taxon>
        <taxon>Eggerthellaceae</taxon>
        <taxon>Raoultibacter</taxon>
    </lineage>
</organism>
<dbReference type="Proteomes" id="UP001320544">
    <property type="component" value="Chromosome"/>
</dbReference>
<evidence type="ECO:0000313" key="2">
    <source>
        <dbReference type="EMBL" id="BDE97558.1"/>
    </source>
</evidence>
<dbReference type="InterPro" id="IPR029039">
    <property type="entry name" value="Flavoprotein-like_sf"/>
</dbReference>
<name>A0ABM7WMC6_9ACTN</name>
<dbReference type="InterPro" id="IPR003680">
    <property type="entry name" value="Flavodoxin_fold"/>
</dbReference>
<feature type="domain" description="Flavodoxin-like fold" evidence="1">
    <location>
        <begin position="3"/>
        <end position="185"/>
    </location>
</feature>